<dbReference type="AlphaFoldDB" id="A0A4Z2GL45"/>
<gene>
    <name evidence="1" type="ORF">EYF80_035740</name>
</gene>
<comment type="caution">
    <text evidence="1">The sequence shown here is derived from an EMBL/GenBank/DDBJ whole genome shotgun (WGS) entry which is preliminary data.</text>
</comment>
<sequence length="86" mass="10064">MQDRNMETLLSTAVSWTNNLQNKDGLSKFNNYDWIAWEYLEDIETSTTTCYLLPATCYLPLTQHSAGKLHKQHTRWYSACCDGNRR</sequence>
<evidence type="ECO:0000313" key="1">
    <source>
        <dbReference type="EMBL" id="TNN54049.1"/>
    </source>
</evidence>
<keyword evidence="2" id="KW-1185">Reference proteome</keyword>
<protein>
    <submittedName>
        <fullName evidence="1">Uncharacterized protein</fullName>
    </submittedName>
</protein>
<evidence type="ECO:0000313" key="2">
    <source>
        <dbReference type="Proteomes" id="UP000314294"/>
    </source>
</evidence>
<dbReference type="Proteomes" id="UP000314294">
    <property type="component" value="Unassembled WGS sequence"/>
</dbReference>
<proteinExistence type="predicted"/>
<organism evidence="1 2">
    <name type="scientific">Liparis tanakae</name>
    <name type="common">Tanaka's snailfish</name>
    <dbReference type="NCBI Taxonomy" id="230148"/>
    <lineage>
        <taxon>Eukaryota</taxon>
        <taxon>Metazoa</taxon>
        <taxon>Chordata</taxon>
        <taxon>Craniata</taxon>
        <taxon>Vertebrata</taxon>
        <taxon>Euteleostomi</taxon>
        <taxon>Actinopterygii</taxon>
        <taxon>Neopterygii</taxon>
        <taxon>Teleostei</taxon>
        <taxon>Neoteleostei</taxon>
        <taxon>Acanthomorphata</taxon>
        <taxon>Eupercaria</taxon>
        <taxon>Perciformes</taxon>
        <taxon>Cottioidei</taxon>
        <taxon>Cottales</taxon>
        <taxon>Liparidae</taxon>
        <taxon>Liparis</taxon>
    </lineage>
</organism>
<name>A0A4Z2GL45_9TELE</name>
<reference evidence="1 2" key="1">
    <citation type="submission" date="2019-03" db="EMBL/GenBank/DDBJ databases">
        <title>First draft genome of Liparis tanakae, snailfish: a comprehensive survey of snailfish specific genes.</title>
        <authorList>
            <person name="Kim W."/>
            <person name="Song I."/>
            <person name="Jeong J.-H."/>
            <person name="Kim D."/>
            <person name="Kim S."/>
            <person name="Ryu S."/>
            <person name="Song J.Y."/>
            <person name="Lee S.K."/>
        </authorList>
    </citation>
    <scope>NUCLEOTIDE SEQUENCE [LARGE SCALE GENOMIC DNA]</scope>
    <source>
        <tissue evidence="1">Muscle</tissue>
    </source>
</reference>
<accession>A0A4Z2GL45</accession>
<dbReference type="EMBL" id="SRLO01000497">
    <property type="protein sequence ID" value="TNN54049.1"/>
    <property type="molecule type" value="Genomic_DNA"/>
</dbReference>